<dbReference type="AlphaFoldDB" id="A0A238H4N7"/>
<gene>
    <name evidence="3" type="ORF">BSIN_3401</name>
</gene>
<proteinExistence type="predicted"/>
<dbReference type="InterPro" id="IPR009350">
    <property type="entry name" value="Phage_tail_T"/>
</dbReference>
<dbReference type="RefSeq" id="WP_089340574.1">
    <property type="nucleotide sequence ID" value="NZ_FXAN01000053.1"/>
</dbReference>
<sequence length="95" mass="10259">MSLALRLGKTITELREQMSSAEFNLWIAYDAESPIADDRGDLHAAMVAAAAFQSQGAKVKVSDMMPNWTGEPGGEQQDDEGSADPFQAALLRMAK</sequence>
<evidence type="ECO:0000259" key="2">
    <source>
        <dbReference type="Pfam" id="PF06223"/>
    </source>
</evidence>
<dbReference type="EMBL" id="FXAN01000053">
    <property type="protein sequence ID" value="SMG00331.1"/>
    <property type="molecule type" value="Genomic_DNA"/>
</dbReference>
<evidence type="ECO:0000256" key="1">
    <source>
        <dbReference type="SAM" id="MobiDB-lite"/>
    </source>
</evidence>
<evidence type="ECO:0000313" key="3">
    <source>
        <dbReference type="EMBL" id="SMG00331.1"/>
    </source>
</evidence>
<organism evidence="3 4">
    <name type="scientific">Burkholderia singularis</name>
    <dbReference type="NCBI Taxonomy" id="1503053"/>
    <lineage>
        <taxon>Bacteria</taxon>
        <taxon>Pseudomonadati</taxon>
        <taxon>Pseudomonadota</taxon>
        <taxon>Betaproteobacteria</taxon>
        <taxon>Burkholderiales</taxon>
        <taxon>Burkholderiaceae</taxon>
        <taxon>Burkholderia</taxon>
        <taxon>pseudomallei group</taxon>
    </lineage>
</organism>
<feature type="domain" description="Minor tail T" evidence="2">
    <location>
        <begin position="19"/>
        <end position="87"/>
    </location>
</feature>
<evidence type="ECO:0000313" key="4">
    <source>
        <dbReference type="Proteomes" id="UP000198460"/>
    </source>
</evidence>
<protein>
    <submittedName>
        <fullName evidence="3">Phage protein</fullName>
    </submittedName>
</protein>
<reference evidence="3 4" key="1">
    <citation type="submission" date="2017-04" db="EMBL/GenBank/DDBJ databases">
        <authorList>
            <person name="Afonso C.L."/>
            <person name="Miller P.J."/>
            <person name="Scott M.A."/>
            <person name="Spackman E."/>
            <person name="Goraichik I."/>
            <person name="Dimitrov K.M."/>
            <person name="Suarez D.L."/>
            <person name="Swayne D.E."/>
        </authorList>
    </citation>
    <scope>NUCLEOTIDE SEQUENCE [LARGE SCALE GENOMIC DNA]</scope>
    <source>
        <strain evidence="3">LMG 28154</strain>
    </source>
</reference>
<dbReference type="Proteomes" id="UP000198460">
    <property type="component" value="Unassembled WGS sequence"/>
</dbReference>
<dbReference type="Pfam" id="PF06223">
    <property type="entry name" value="Phage_tail_T"/>
    <property type="match status" value="1"/>
</dbReference>
<accession>A0A238H4N7</accession>
<name>A0A238H4N7_9BURK</name>
<feature type="region of interest" description="Disordered" evidence="1">
    <location>
        <begin position="63"/>
        <end position="87"/>
    </location>
</feature>